<feature type="domain" description="Aminopeptidase P N-terminal" evidence="8">
    <location>
        <begin position="2"/>
        <end position="132"/>
    </location>
</feature>
<dbReference type="KEGG" id="cbae:COR50_14835"/>
<dbReference type="SUPFAM" id="SSF55920">
    <property type="entry name" value="Creatinase/aminopeptidase"/>
    <property type="match status" value="1"/>
</dbReference>
<evidence type="ECO:0000256" key="2">
    <source>
        <dbReference type="ARBA" id="ARBA00001936"/>
    </source>
</evidence>
<keyword evidence="7" id="KW-0464">Manganese</keyword>
<dbReference type="RefSeq" id="WP_098194711.1">
    <property type="nucleotide sequence ID" value="NZ_CP023777.1"/>
</dbReference>
<dbReference type="Gene3D" id="3.40.350.10">
    <property type="entry name" value="Creatinase/prolidase N-terminal domain"/>
    <property type="match status" value="1"/>
</dbReference>
<dbReference type="InterPro" id="IPR052433">
    <property type="entry name" value="X-Pro_dipept-like"/>
</dbReference>
<keyword evidence="9" id="KW-0031">Aminopeptidase</keyword>
<evidence type="ECO:0000259" key="8">
    <source>
        <dbReference type="SMART" id="SM01011"/>
    </source>
</evidence>
<organism evidence="9 10">
    <name type="scientific">Chitinophaga caeni</name>
    <dbReference type="NCBI Taxonomy" id="2029983"/>
    <lineage>
        <taxon>Bacteria</taxon>
        <taxon>Pseudomonadati</taxon>
        <taxon>Bacteroidota</taxon>
        <taxon>Chitinophagia</taxon>
        <taxon>Chitinophagales</taxon>
        <taxon>Chitinophagaceae</taxon>
        <taxon>Chitinophaga</taxon>
    </lineage>
</organism>
<dbReference type="GO" id="GO:0006508">
    <property type="term" value="P:proteolysis"/>
    <property type="evidence" value="ECO:0007669"/>
    <property type="project" value="TreeGrafter"/>
</dbReference>
<evidence type="ECO:0000256" key="3">
    <source>
        <dbReference type="ARBA" id="ARBA00008766"/>
    </source>
</evidence>
<evidence type="ECO:0000256" key="4">
    <source>
        <dbReference type="ARBA" id="ARBA00012574"/>
    </source>
</evidence>
<keyword evidence="10" id="KW-1185">Reference proteome</keyword>
<dbReference type="InterPro" id="IPR000994">
    <property type="entry name" value="Pept_M24"/>
</dbReference>
<dbReference type="InterPro" id="IPR007865">
    <property type="entry name" value="Aminopep_P_N"/>
</dbReference>
<dbReference type="EMBL" id="CP023777">
    <property type="protein sequence ID" value="ATL48337.1"/>
    <property type="molecule type" value="Genomic_DNA"/>
</dbReference>
<dbReference type="Proteomes" id="UP000220133">
    <property type="component" value="Chromosome"/>
</dbReference>
<gene>
    <name evidence="9" type="ORF">COR50_14835</name>
</gene>
<reference evidence="9 10" key="1">
    <citation type="submission" date="2017-10" db="EMBL/GenBank/DDBJ databases">
        <title>Paenichitinophaga pekingensis gen. nov., sp. nov., isolated from activated sludge.</title>
        <authorList>
            <person name="Jin D."/>
            <person name="Kong X."/>
            <person name="Deng Y."/>
            <person name="Bai Z."/>
        </authorList>
    </citation>
    <scope>NUCLEOTIDE SEQUENCE [LARGE SCALE GENOMIC DNA]</scope>
    <source>
        <strain evidence="9 10">13</strain>
    </source>
</reference>
<dbReference type="Pfam" id="PF05195">
    <property type="entry name" value="AMP_N"/>
    <property type="match status" value="1"/>
</dbReference>
<sequence length="459" mass="49980">MFSQNTYVERRKQLGKSLGKGLILLLGNSDSSMNFKDNLYHFRQDSTFLYYVGIDQPNLACVIDVEKGTTTLFGNKASMDAIIWTGAITSLDSLAEKSGITSVLPLSSLESIVKANASQAVHYLPPYRPEQKIQLAALLGISIEETPVKASVGLIKAVVQQRSIKSAEELLQIEEAVNTSGQMHLEAIRLGQPGITETYIAGIIQGIAVSGGGDLSFPSIVTQNGQYLHNHASMNALEDGKLLLVDAGAENHMHYAGDITRTSPVGKKFSALQREMYQIVLDAQLAAIAALKPGITYKEVHTIAATHLVSGLIAQGVMKGDAAEAVANDAHTLFFQCGLGHMMGLDVHDMENLGEQYVGYTDEMKKGTAFGWKSLRLGKALEPGFVITVEPGLYFIPELMDAWKSEGKLEQFINYDAAFKLKDFGGIRIEDDFLITESGSRLLGKPIPKKIEEIEDLKQ</sequence>
<name>A0A291QWM5_9BACT</name>
<dbReference type="InterPro" id="IPR029149">
    <property type="entry name" value="Creatin/AminoP/Spt16_N"/>
</dbReference>
<dbReference type="GO" id="GO:0005829">
    <property type="term" value="C:cytosol"/>
    <property type="evidence" value="ECO:0007669"/>
    <property type="project" value="TreeGrafter"/>
</dbReference>
<keyword evidence="5" id="KW-0479">Metal-binding</keyword>
<evidence type="ECO:0000256" key="5">
    <source>
        <dbReference type="ARBA" id="ARBA00022723"/>
    </source>
</evidence>
<comment type="similarity">
    <text evidence="3">Belongs to the peptidase M24B family.</text>
</comment>
<dbReference type="PANTHER" id="PTHR43226">
    <property type="entry name" value="XAA-PRO AMINOPEPTIDASE 3"/>
    <property type="match status" value="1"/>
</dbReference>
<dbReference type="InterPro" id="IPR036005">
    <property type="entry name" value="Creatinase/aminopeptidase-like"/>
</dbReference>
<evidence type="ECO:0000256" key="7">
    <source>
        <dbReference type="ARBA" id="ARBA00023211"/>
    </source>
</evidence>
<evidence type="ECO:0000313" key="9">
    <source>
        <dbReference type="EMBL" id="ATL48337.1"/>
    </source>
</evidence>
<dbReference type="GO" id="GO:0070006">
    <property type="term" value="F:metalloaminopeptidase activity"/>
    <property type="evidence" value="ECO:0007669"/>
    <property type="project" value="InterPro"/>
</dbReference>
<comment type="catalytic activity">
    <reaction evidence="1">
        <text>Release of any N-terminal amino acid, including proline, that is linked to proline, even from a dipeptide or tripeptide.</text>
        <dbReference type="EC" id="3.4.11.9"/>
    </reaction>
</comment>
<dbReference type="SUPFAM" id="SSF53092">
    <property type="entry name" value="Creatinase/prolidase N-terminal domain"/>
    <property type="match status" value="1"/>
</dbReference>
<dbReference type="OrthoDB" id="9806388at2"/>
<evidence type="ECO:0000313" key="10">
    <source>
        <dbReference type="Proteomes" id="UP000220133"/>
    </source>
</evidence>
<keyword evidence="6" id="KW-0378">Hydrolase</keyword>
<dbReference type="PANTHER" id="PTHR43226:SF4">
    <property type="entry name" value="XAA-PRO AMINOPEPTIDASE 3"/>
    <property type="match status" value="1"/>
</dbReference>
<dbReference type="AlphaFoldDB" id="A0A291QWM5"/>
<dbReference type="GO" id="GO:0030145">
    <property type="term" value="F:manganese ion binding"/>
    <property type="evidence" value="ECO:0007669"/>
    <property type="project" value="InterPro"/>
</dbReference>
<evidence type="ECO:0000256" key="1">
    <source>
        <dbReference type="ARBA" id="ARBA00001424"/>
    </source>
</evidence>
<comment type="cofactor">
    <cofactor evidence="2">
        <name>Mn(2+)</name>
        <dbReference type="ChEBI" id="CHEBI:29035"/>
    </cofactor>
</comment>
<protein>
    <recommendedName>
        <fullName evidence="4">Xaa-Pro aminopeptidase</fullName>
        <ecNumber evidence="4">3.4.11.9</ecNumber>
    </recommendedName>
</protein>
<dbReference type="Pfam" id="PF00557">
    <property type="entry name" value="Peptidase_M24"/>
    <property type="match status" value="1"/>
</dbReference>
<proteinExistence type="inferred from homology"/>
<dbReference type="EC" id="3.4.11.9" evidence="4"/>
<dbReference type="Gene3D" id="3.90.230.10">
    <property type="entry name" value="Creatinase/methionine aminopeptidase superfamily"/>
    <property type="match status" value="1"/>
</dbReference>
<accession>A0A291QWM5</accession>
<evidence type="ECO:0000256" key="6">
    <source>
        <dbReference type="ARBA" id="ARBA00022801"/>
    </source>
</evidence>
<dbReference type="SMART" id="SM01011">
    <property type="entry name" value="AMP_N"/>
    <property type="match status" value="1"/>
</dbReference>
<keyword evidence="9" id="KW-0645">Protease</keyword>